<dbReference type="eggNOG" id="KOG1552">
    <property type="taxonomic scope" value="Eukaryota"/>
</dbReference>
<protein>
    <recommendedName>
        <fullName evidence="4">Serine aminopeptidase S33 domain-containing protein</fullName>
    </recommendedName>
</protein>
<dbReference type="Proteomes" id="UP000007014">
    <property type="component" value="Chromosome 4"/>
</dbReference>
<dbReference type="AlphaFoldDB" id="M1VAK9"/>
<reference evidence="2 3" key="1">
    <citation type="journal article" date="2004" name="Nature">
        <title>Genome sequence of the ultrasmall unicellular red alga Cyanidioschyzon merolae 10D.</title>
        <authorList>
            <person name="Matsuzaki M."/>
            <person name="Misumi O."/>
            <person name="Shin-i T."/>
            <person name="Maruyama S."/>
            <person name="Takahara M."/>
            <person name="Miyagishima S."/>
            <person name="Mori T."/>
            <person name="Nishida K."/>
            <person name="Yagisawa F."/>
            <person name="Nishida K."/>
            <person name="Yoshida Y."/>
            <person name="Nishimura Y."/>
            <person name="Nakao S."/>
            <person name="Kobayashi T."/>
            <person name="Momoyama Y."/>
            <person name="Higashiyama T."/>
            <person name="Minoda A."/>
            <person name="Sano M."/>
            <person name="Nomoto H."/>
            <person name="Oishi K."/>
            <person name="Hayashi H."/>
            <person name="Ohta F."/>
            <person name="Nishizaka S."/>
            <person name="Haga S."/>
            <person name="Miura S."/>
            <person name="Morishita T."/>
            <person name="Kabeya Y."/>
            <person name="Terasawa K."/>
            <person name="Suzuki Y."/>
            <person name="Ishii Y."/>
            <person name="Asakawa S."/>
            <person name="Takano H."/>
            <person name="Ohta N."/>
            <person name="Kuroiwa H."/>
            <person name="Tanaka K."/>
            <person name="Shimizu N."/>
            <person name="Sugano S."/>
            <person name="Sato N."/>
            <person name="Nozaki H."/>
            <person name="Ogasawara N."/>
            <person name="Kohara Y."/>
            <person name="Kuroiwa T."/>
        </authorList>
    </citation>
    <scope>NUCLEOTIDE SEQUENCE [LARGE SCALE GENOMIC DNA]</scope>
    <source>
        <strain evidence="2 3">10D</strain>
    </source>
</reference>
<dbReference type="STRING" id="280699.M1VAK9"/>
<dbReference type="HOGENOM" id="CLU_746725_0_0_1"/>
<evidence type="ECO:0000256" key="1">
    <source>
        <dbReference type="SAM" id="MobiDB-lite"/>
    </source>
</evidence>
<dbReference type="GeneID" id="16992649"/>
<evidence type="ECO:0008006" key="4">
    <source>
        <dbReference type="Google" id="ProtNLM"/>
    </source>
</evidence>
<dbReference type="Gene3D" id="3.40.50.1820">
    <property type="entry name" value="alpha/beta hydrolase"/>
    <property type="match status" value="1"/>
</dbReference>
<proteinExistence type="predicted"/>
<dbReference type="PANTHER" id="PTHR12277">
    <property type="entry name" value="ALPHA/BETA HYDROLASE DOMAIN-CONTAINING PROTEIN"/>
    <property type="match status" value="1"/>
</dbReference>
<dbReference type="KEGG" id="cme:CYME_CMD098C"/>
<reference evidence="2 3" key="2">
    <citation type="journal article" date="2007" name="BMC Biol.">
        <title>A 100%-complete sequence reveals unusually simple genomic features in the hot-spring red alga Cyanidioschyzon merolae.</title>
        <authorList>
            <person name="Nozaki H."/>
            <person name="Takano H."/>
            <person name="Misumi O."/>
            <person name="Terasawa K."/>
            <person name="Matsuzaki M."/>
            <person name="Maruyama S."/>
            <person name="Nishida K."/>
            <person name="Yagisawa F."/>
            <person name="Yoshida Y."/>
            <person name="Fujiwara T."/>
            <person name="Takio S."/>
            <person name="Tamura K."/>
            <person name="Chung S.J."/>
            <person name="Nakamura S."/>
            <person name="Kuroiwa H."/>
            <person name="Tanaka K."/>
            <person name="Sato N."/>
            <person name="Kuroiwa T."/>
        </authorList>
    </citation>
    <scope>NUCLEOTIDE SEQUENCE [LARGE SCALE GENOMIC DNA]</scope>
    <source>
        <strain evidence="2 3">10D</strain>
    </source>
</reference>
<sequence length="371" mass="41939">MGLLYSRMVFQPPRPPQYSVESENELFWIWTASGSRIPVIYYDGGVARKPTPRNRSEQRTSASPVQELRRYSRPFWKVWPRKSTHVGQEAKVDPREVAALLDLSSRAAHGQKLQDTPLERGQGTSGGTADSRDEMEAGHVLDILNQVPQPRRERRGYPEEFFTILYSHGNAEDLASAGAYVQLLTTVLGCKAIAYDYTGYGLSLPAGVRPSEYRFYKDTYACYRYLINLGVPPERILLIGRSVGSGPTVELASRFPIGGVVLIAPLMSCLRVVYPDIRCTIPCLDMFPSIDRIHLIKAPVLIIHGMQDNVVSICHGRGLYERCKMKTEPLWLENASHNDIEVHYLSTVLQRIRVFSRYCAAFFAERNIERA</sequence>
<dbReference type="SUPFAM" id="SSF53474">
    <property type="entry name" value="alpha/beta-Hydrolases"/>
    <property type="match status" value="1"/>
</dbReference>
<evidence type="ECO:0000313" key="3">
    <source>
        <dbReference type="Proteomes" id="UP000007014"/>
    </source>
</evidence>
<gene>
    <name evidence="2" type="ORF">CYME_CMD098C</name>
</gene>
<dbReference type="Gramene" id="CMD098CT">
    <property type="protein sequence ID" value="CMD098CT"/>
    <property type="gene ID" value="CMD098C"/>
</dbReference>
<accession>M1VAK9</accession>
<name>M1VAK9_CYAM1</name>
<dbReference type="RefSeq" id="XP_005535458.1">
    <property type="nucleotide sequence ID" value="XM_005535401.1"/>
</dbReference>
<keyword evidence="3" id="KW-1185">Reference proteome</keyword>
<feature type="region of interest" description="Disordered" evidence="1">
    <location>
        <begin position="47"/>
        <end position="66"/>
    </location>
</feature>
<organism evidence="2 3">
    <name type="scientific">Cyanidioschyzon merolae (strain NIES-3377 / 10D)</name>
    <name type="common">Unicellular red alga</name>
    <dbReference type="NCBI Taxonomy" id="280699"/>
    <lineage>
        <taxon>Eukaryota</taxon>
        <taxon>Rhodophyta</taxon>
        <taxon>Bangiophyceae</taxon>
        <taxon>Cyanidiales</taxon>
        <taxon>Cyanidiaceae</taxon>
        <taxon>Cyanidioschyzon</taxon>
    </lineage>
</organism>
<dbReference type="EMBL" id="AP006486">
    <property type="protein sequence ID" value="BAM79172.1"/>
    <property type="molecule type" value="Genomic_DNA"/>
</dbReference>
<dbReference type="InterPro" id="IPR029058">
    <property type="entry name" value="AB_hydrolase_fold"/>
</dbReference>
<dbReference type="PANTHER" id="PTHR12277:SF81">
    <property type="entry name" value="PROTEIN ABHD13"/>
    <property type="match status" value="1"/>
</dbReference>
<dbReference type="OrthoDB" id="446723at2759"/>
<evidence type="ECO:0000313" key="2">
    <source>
        <dbReference type="EMBL" id="BAM79172.1"/>
    </source>
</evidence>
<feature type="region of interest" description="Disordered" evidence="1">
    <location>
        <begin position="109"/>
        <end position="134"/>
    </location>
</feature>